<dbReference type="EMBL" id="LR798415">
    <property type="protein sequence ID" value="CAB5229919.1"/>
    <property type="molecule type" value="Genomic_DNA"/>
</dbReference>
<gene>
    <name evidence="1" type="ORF">UFOVP1558_32</name>
</gene>
<accession>A0A6J7XIG8</accession>
<name>A0A6J7XIG8_9CAUD</name>
<reference evidence="1" key="1">
    <citation type="submission" date="2020-05" db="EMBL/GenBank/DDBJ databases">
        <authorList>
            <person name="Chiriac C."/>
            <person name="Salcher M."/>
            <person name="Ghai R."/>
            <person name="Kavagutti S V."/>
        </authorList>
    </citation>
    <scope>NUCLEOTIDE SEQUENCE</scope>
</reference>
<evidence type="ECO:0000313" key="1">
    <source>
        <dbReference type="EMBL" id="CAB5229919.1"/>
    </source>
</evidence>
<organism evidence="1">
    <name type="scientific">uncultured Caudovirales phage</name>
    <dbReference type="NCBI Taxonomy" id="2100421"/>
    <lineage>
        <taxon>Viruses</taxon>
        <taxon>Duplodnaviria</taxon>
        <taxon>Heunggongvirae</taxon>
        <taxon>Uroviricota</taxon>
        <taxon>Caudoviricetes</taxon>
        <taxon>Peduoviridae</taxon>
        <taxon>Maltschvirus</taxon>
        <taxon>Maltschvirus maltsch</taxon>
    </lineage>
</organism>
<protein>
    <submittedName>
        <fullName evidence="1">Uncharacterized protein</fullName>
    </submittedName>
</protein>
<sequence length="88" mass="9661">MTTEVYGDDGYDKAFENDRALRDRAAARWAEDMSRASDIGNNPRETVAVRMAAASLAQEMAKGAYPPEQCDRCGEPLKHGGNDGHRCN</sequence>
<proteinExistence type="predicted"/>